<gene>
    <name evidence="2" type="ORF">Tci_584634</name>
</gene>
<sequence>GKGKSATKADTKIDWGSKDDSHQSNDEHVNEGDITWLTTDEEEKGNEYDDDKDDDRNKIVAEQLEEEKDVKESSFVFKLCKFDAWFKVDHSTVFSESIKSQVPPAVNEYLGSSLGDSLQKTKGRTRKVIQPSNKSSAFKESSKGKTPPKTSKSGKSVITEEPDEEHLHDMSLDVKENIVDEMGNADEQPNDKITKAVLVGPVYNILKDTCQSSIELEYNMEECYKALSNRLDWTNPEGDIYPYDLSNPLPLKGHPSHLTIHTEHFFNNDLEYLKSKNIERKYTKLITKTKDTRYELVRIEDMISKQWSTVKVGYNKDVAFKISHWGPKRQLFYRSQINRIFKHDVYSTVKILSVVRVKVDRKFSYGYLEEIVVRRADR</sequence>
<feature type="compositionally biased region" description="Low complexity" evidence="1">
    <location>
        <begin position="144"/>
        <end position="156"/>
    </location>
</feature>
<feature type="region of interest" description="Disordered" evidence="1">
    <location>
        <begin position="112"/>
        <end position="169"/>
    </location>
</feature>
<proteinExistence type="predicted"/>
<comment type="caution">
    <text evidence="2">The sequence shown here is derived from an EMBL/GenBank/DDBJ whole genome shotgun (WGS) entry which is preliminary data.</text>
</comment>
<feature type="compositionally biased region" description="Basic and acidic residues" evidence="1">
    <location>
        <begin position="7"/>
        <end position="31"/>
    </location>
</feature>
<protein>
    <submittedName>
        <fullName evidence="2">Uncharacterized protein</fullName>
    </submittedName>
</protein>
<evidence type="ECO:0000256" key="1">
    <source>
        <dbReference type="SAM" id="MobiDB-lite"/>
    </source>
</evidence>
<dbReference type="EMBL" id="BKCJ010372934">
    <property type="protein sequence ID" value="GFA12662.1"/>
    <property type="molecule type" value="Genomic_DNA"/>
</dbReference>
<dbReference type="AlphaFoldDB" id="A0A699J6N2"/>
<accession>A0A699J6N2</accession>
<feature type="compositionally biased region" description="Polar residues" evidence="1">
    <location>
        <begin position="130"/>
        <end position="139"/>
    </location>
</feature>
<feature type="region of interest" description="Disordered" evidence="1">
    <location>
        <begin position="1"/>
        <end position="57"/>
    </location>
</feature>
<feature type="non-terminal residue" evidence="2">
    <location>
        <position position="1"/>
    </location>
</feature>
<feature type="compositionally biased region" description="Acidic residues" evidence="1">
    <location>
        <begin position="39"/>
        <end position="53"/>
    </location>
</feature>
<reference evidence="2" key="1">
    <citation type="journal article" date="2019" name="Sci. Rep.">
        <title>Draft genome of Tanacetum cinerariifolium, the natural source of mosquito coil.</title>
        <authorList>
            <person name="Yamashiro T."/>
            <person name="Shiraishi A."/>
            <person name="Satake H."/>
            <person name="Nakayama K."/>
        </authorList>
    </citation>
    <scope>NUCLEOTIDE SEQUENCE</scope>
</reference>
<name>A0A699J6N2_TANCI</name>
<evidence type="ECO:0000313" key="2">
    <source>
        <dbReference type="EMBL" id="GFA12662.1"/>
    </source>
</evidence>
<organism evidence="2">
    <name type="scientific">Tanacetum cinerariifolium</name>
    <name type="common">Dalmatian daisy</name>
    <name type="synonym">Chrysanthemum cinerariifolium</name>
    <dbReference type="NCBI Taxonomy" id="118510"/>
    <lineage>
        <taxon>Eukaryota</taxon>
        <taxon>Viridiplantae</taxon>
        <taxon>Streptophyta</taxon>
        <taxon>Embryophyta</taxon>
        <taxon>Tracheophyta</taxon>
        <taxon>Spermatophyta</taxon>
        <taxon>Magnoliopsida</taxon>
        <taxon>eudicotyledons</taxon>
        <taxon>Gunneridae</taxon>
        <taxon>Pentapetalae</taxon>
        <taxon>asterids</taxon>
        <taxon>campanulids</taxon>
        <taxon>Asterales</taxon>
        <taxon>Asteraceae</taxon>
        <taxon>Asteroideae</taxon>
        <taxon>Anthemideae</taxon>
        <taxon>Anthemidinae</taxon>
        <taxon>Tanacetum</taxon>
    </lineage>
</organism>